<accession>A0ABV1RFX1</accession>
<evidence type="ECO:0000259" key="2">
    <source>
        <dbReference type="Pfam" id="PF13007"/>
    </source>
</evidence>
<name>A0ABV1RFX1_9ALTE</name>
<sequence>MKMSPKAQSNQASTSVETTTEMAALLSEKDDIIDKKSEVIAWQQQRIALLEEYLNLANQKRFGSSSEQTTAEQGNLFNEAEITAEPEQEELLLPDTASKTKTGRKPFSDKLPREQVFAYLSEKDKAGAIDTFFVKVREELDIIPAQVRVLEYMQEKAVFKDEQDKRIIKAAEVTLHPVGKAMGSVNLMTYVIVSKYADGMPLYRLENIIRRYGGDISRATLANWVIALARQVQPLIHLLREYQHNGPLIMADETRIQVLKEPGASPTGDKYMWVTLGGEPNRQSVLFEYDPSRSQEVPLRLLDGFTGGYLQSDGYAGYNAVCKEYKLTSLGCWDHARRKFKEAQIVQPKSKKTKVSKADMALSYINKLYVIERNIKSLSADGKYQARQAQSVPVLNKLKKWLDVQRPKVVKDSLTGTAMTYLHNQWDKLTVYCKDGRLNISNILAENAIRPFAVGRKAWLFADSPAGAHASGIHYSLIETAKLNGLEPYHYLNAVFKALPYADTVEKLERLLPWNFKAENKES</sequence>
<feature type="domain" description="Transposase TnpC homeodomain" evidence="2">
    <location>
        <begin position="50"/>
        <end position="116"/>
    </location>
</feature>
<dbReference type="EMBL" id="JBELOE010000138">
    <property type="protein sequence ID" value="MER2491630.1"/>
    <property type="molecule type" value="Genomic_DNA"/>
</dbReference>
<dbReference type="Pfam" id="PF13817">
    <property type="entry name" value="DDE_Tnp_IS66_C"/>
    <property type="match status" value="1"/>
</dbReference>
<dbReference type="Pfam" id="PF13007">
    <property type="entry name" value="LZ_Tnp_IS66"/>
    <property type="match status" value="1"/>
</dbReference>
<dbReference type="NCBIfam" id="NF033517">
    <property type="entry name" value="transpos_IS66"/>
    <property type="match status" value="1"/>
</dbReference>
<evidence type="ECO:0000313" key="5">
    <source>
        <dbReference type="Proteomes" id="UP001467690"/>
    </source>
</evidence>
<dbReference type="InterPro" id="IPR004291">
    <property type="entry name" value="Transposase_IS66_central"/>
</dbReference>
<gene>
    <name evidence="4" type="ORF">ABS311_07020</name>
</gene>
<feature type="domain" description="Transposase IS66 C-terminal" evidence="3">
    <location>
        <begin position="476"/>
        <end position="514"/>
    </location>
</feature>
<dbReference type="Proteomes" id="UP001467690">
    <property type="component" value="Unassembled WGS sequence"/>
</dbReference>
<evidence type="ECO:0000259" key="3">
    <source>
        <dbReference type="Pfam" id="PF13817"/>
    </source>
</evidence>
<dbReference type="Pfam" id="PF03050">
    <property type="entry name" value="DDE_Tnp_IS66"/>
    <property type="match status" value="1"/>
</dbReference>
<feature type="domain" description="Transposase IS66 central" evidence="1">
    <location>
        <begin position="182"/>
        <end position="469"/>
    </location>
</feature>
<dbReference type="InterPro" id="IPR024463">
    <property type="entry name" value="Transposase_TnpC_homeodom"/>
</dbReference>
<reference evidence="4 5" key="1">
    <citation type="submission" date="2024-06" db="EMBL/GenBank/DDBJ databases">
        <authorList>
            <person name="Chen R.Y."/>
        </authorList>
    </citation>
    <scope>NUCLEOTIDE SEQUENCE [LARGE SCALE GENOMIC DNA]</scope>
    <source>
        <strain evidence="4 5">D2</strain>
    </source>
</reference>
<keyword evidence="5" id="KW-1185">Reference proteome</keyword>
<evidence type="ECO:0000259" key="1">
    <source>
        <dbReference type="Pfam" id="PF03050"/>
    </source>
</evidence>
<evidence type="ECO:0000313" key="4">
    <source>
        <dbReference type="EMBL" id="MER2491630.1"/>
    </source>
</evidence>
<dbReference type="PANTHER" id="PTHR33678:SF1">
    <property type="entry name" value="BLL1576 PROTEIN"/>
    <property type="match status" value="1"/>
</dbReference>
<comment type="caution">
    <text evidence="4">The sequence shown here is derived from an EMBL/GenBank/DDBJ whole genome shotgun (WGS) entry which is preliminary data.</text>
</comment>
<dbReference type="InterPro" id="IPR039552">
    <property type="entry name" value="IS66_C"/>
</dbReference>
<proteinExistence type="predicted"/>
<protein>
    <submittedName>
        <fullName evidence="4">IS66 family transposase</fullName>
    </submittedName>
</protein>
<dbReference type="RefSeq" id="WP_350401228.1">
    <property type="nucleotide sequence ID" value="NZ_JBELOE010000138.1"/>
</dbReference>
<dbReference type="PANTHER" id="PTHR33678">
    <property type="entry name" value="BLL1576 PROTEIN"/>
    <property type="match status" value="1"/>
</dbReference>
<dbReference type="InterPro" id="IPR052344">
    <property type="entry name" value="Transposase-related"/>
</dbReference>
<organism evidence="4 5">
    <name type="scientific">Catenovulum sediminis</name>
    <dbReference type="NCBI Taxonomy" id="1740262"/>
    <lineage>
        <taxon>Bacteria</taxon>
        <taxon>Pseudomonadati</taxon>
        <taxon>Pseudomonadota</taxon>
        <taxon>Gammaproteobacteria</taxon>
        <taxon>Alteromonadales</taxon>
        <taxon>Alteromonadaceae</taxon>
        <taxon>Catenovulum</taxon>
    </lineage>
</organism>